<dbReference type="EMBL" id="JASBWR010000111">
    <property type="protein sequence ID" value="KAJ9094506.1"/>
    <property type="molecule type" value="Genomic_DNA"/>
</dbReference>
<keyword evidence="2" id="KW-1185">Reference proteome</keyword>
<evidence type="ECO:0000313" key="1">
    <source>
        <dbReference type="EMBL" id="KAJ9094506.1"/>
    </source>
</evidence>
<organism evidence="1 2">
    <name type="scientific">Naganishia cerealis</name>
    <dbReference type="NCBI Taxonomy" id="610337"/>
    <lineage>
        <taxon>Eukaryota</taxon>
        <taxon>Fungi</taxon>
        <taxon>Dikarya</taxon>
        <taxon>Basidiomycota</taxon>
        <taxon>Agaricomycotina</taxon>
        <taxon>Tremellomycetes</taxon>
        <taxon>Filobasidiales</taxon>
        <taxon>Filobasidiaceae</taxon>
        <taxon>Naganishia</taxon>
    </lineage>
</organism>
<dbReference type="Proteomes" id="UP001241377">
    <property type="component" value="Unassembled WGS sequence"/>
</dbReference>
<gene>
    <name evidence="1" type="primary">PAN3</name>
    <name evidence="1" type="ORF">QFC19_007916</name>
</gene>
<proteinExistence type="predicted"/>
<protein>
    <submittedName>
        <fullName evidence="1">PAB-dependent poly(A)-specific ribonuclease subunit 3</fullName>
    </submittedName>
</protein>
<reference evidence="1" key="1">
    <citation type="submission" date="2023-04" db="EMBL/GenBank/DDBJ databases">
        <title>Draft Genome sequencing of Naganishia species isolated from polar environments using Oxford Nanopore Technology.</title>
        <authorList>
            <person name="Leo P."/>
            <person name="Venkateswaran K."/>
        </authorList>
    </citation>
    <scope>NUCLEOTIDE SEQUENCE</scope>
    <source>
        <strain evidence="1">MNA-CCFEE 5261</strain>
    </source>
</reference>
<name>A0ACC2V634_9TREE</name>
<sequence>MNINLDSAKGTLCKNILIYGYCKYENKGCAFSHRRNNNANLGPGATPAKSVATTPTSDKRKFNVNTPSFQPSTAPVQGLANKFAGLLPKVKDIPVFVPSGTPASPAQSTPSTGNQEQPMPTSTVSNVPERKFNTSTPSFTPSQPIPAPPPQNTSSPPTNPYLMNQPGPPTDMYYQSAYPLQYHLYAPAPPPRLAITHSLHQVDAHSLFIDSELRETLQKRNEATLQSYPGGPEIVDVYHTVVPIAAEGVSKIWKVSSSVYKGVSNVDGNVYALRKIEDFKIINETPFRTIKRWHGLQSANIVKLQDAFTTVAFGSPSLVVAYDYYPNASTLLEQHVNRRLGGRLEPLTEDILWLYLTQLVNAVRTVHKKKLAARSSLDLSKIIVTTTNRIRLAAIGMSDILNWEADDAEIARVGLPTYMENLQQEDIRNMARLMVDLTTVMNPVVQNDIFKLKSSGLSTDFVAAVQDLSNTDDLESYIRKHLAIRLLDVVDMLEDLNDYLESQLSTELENARLVRLMTKINFIVDRPEWDNEATAAAAGWTENGPKYLLKLFRDFVFFQTDEMGKPVTDLSRVLVTLNKLDAGIDEKFLLVSRDEKTCIVVSYKEIRDLLESVFRTITRGK</sequence>
<comment type="caution">
    <text evidence="1">The sequence shown here is derived from an EMBL/GenBank/DDBJ whole genome shotgun (WGS) entry which is preliminary data.</text>
</comment>
<evidence type="ECO:0000313" key="2">
    <source>
        <dbReference type="Proteomes" id="UP001241377"/>
    </source>
</evidence>
<accession>A0ACC2V634</accession>